<protein>
    <recommendedName>
        <fullName evidence="4">DUF2273 domain-containing protein</fullName>
    </recommendedName>
</protein>
<evidence type="ECO:0008006" key="4">
    <source>
        <dbReference type="Google" id="ProtNLM"/>
    </source>
</evidence>
<gene>
    <name evidence="2" type="ORF">CKN69_00640</name>
</gene>
<dbReference type="RefSeq" id="WP_109841327.1">
    <property type="nucleotide sequence ID" value="NZ_CBCPJQ010000004.1"/>
</dbReference>
<evidence type="ECO:0000256" key="1">
    <source>
        <dbReference type="SAM" id="Phobius"/>
    </source>
</evidence>
<feature type="transmembrane region" description="Helical" evidence="1">
    <location>
        <begin position="30"/>
        <end position="46"/>
    </location>
</feature>
<comment type="caution">
    <text evidence="2">The sequence shown here is derived from an EMBL/GenBank/DDBJ whole genome shotgun (WGS) entry which is preliminary data.</text>
</comment>
<accession>A0A2R7ZY88</accession>
<proteinExistence type="predicted"/>
<keyword evidence="1" id="KW-1133">Transmembrane helix</keyword>
<reference evidence="2 3" key="1">
    <citation type="journal article" date="2018" name="Int. J. Food Microbiol.">
        <title>Growth of Carnobacterium spp. isolated from chilled vacuum-packaged meat under relevant acidic conditions.</title>
        <authorList>
            <person name="Zhang P."/>
            <person name="Badoni M."/>
            <person name="Ganzle M."/>
            <person name="Yang X."/>
        </authorList>
    </citation>
    <scope>NUCLEOTIDE SEQUENCE [LARGE SCALE GENOMIC DNA]</scope>
    <source>
        <strain evidence="2 3">B2</strain>
    </source>
</reference>
<keyword evidence="1" id="KW-0472">Membrane</keyword>
<name>A0A2R7ZY88_CARDV</name>
<dbReference type="Proteomes" id="UP000297938">
    <property type="component" value="Unassembled WGS sequence"/>
</dbReference>
<dbReference type="Pfam" id="PF10031">
    <property type="entry name" value="DUF2273"/>
    <property type="match status" value="1"/>
</dbReference>
<feature type="transmembrane region" description="Helical" evidence="1">
    <location>
        <begin position="7"/>
        <end position="24"/>
    </location>
</feature>
<organism evidence="2 3">
    <name type="scientific">Carnobacterium divergens</name>
    <name type="common">Lactobacillus divergens</name>
    <dbReference type="NCBI Taxonomy" id="2748"/>
    <lineage>
        <taxon>Bacteria</taxon>
        <taxon>Bacillati</taxon>
        <taxon>Bacillota</taxon>
        <taxon>Bacilli</taxon>
        <taxon>Lactobacillales</taxon>
        <taxon>Carnobacteriaceae</taxon>
        <taxon>Carnobacterium</taxon>
    </lineage>
</organism>
<sequence>MNQHKYILIGALNGFTIAILFLTLGFFKTILLLLFTFAGCVIGWYVKKMSLMDYFK</sequence>
<dbReference type="InterPro" id="IPR018730">
    <property type="entry name" value="DUF2273"/>
</dbReference>
<evidence type="ECO:0000313" key="3">
    <source>
        <dbReference type="Proteomes" id="UP000297938"/>
    </source>
</evidence>
<keyword evidence="1" id="KW-0812">Transmembrane</keyword>
<evidence type="ECO:0000313" key="2">
    <source>
        <dbReference type="EMBL" id="TFJ30450.1"/>
    </source>
</evidence>
<dbReference type="AlphaFoldDB" id="A0A2R7ZY88"/>
<dbReference type="EMBL" id="NRPP01000002">
    <property type="protein sequence ID" value="TFJ30450.1"/>
    <property type="molecule type" value="Genomic_DNA"/>
</dbReference>